<accession>A0A1F4ZCZ8</accession>
<dbReference type="InterPro" id="IPR001789">
    <property type="entry name" value="Sig_transdc_resp-reg_receiver"/>
</dbReference>
<evidence type="ECO:0000256" key="1">
    <source>
        <dbReference type="ARBA" id="ARBA00022553"/>
    </source>
</evidence>
<dbReference type="AlphaFoldDB" id="A0A1F4ZCZ8"/>
<dbReference type="InterPro" id="IPR011006">
    <property type="entry name" value="CheY-like_superfamily"/>
</dbReference>
<dbReference type="InterPro" id="IPR050595">
    <property type="entry name" value="Bact_response_regulator"/>
</dbReference>
<keyword evidence="1 2" id="KW-0597">Phosphoprotein</keyword>
<dbReference type="GO" id="GO:0000160">
    <property type="term" value="P:phosphorelay signal transduction system"/>
    <property type="evidence" value="ECO:0007669"/>
    <property type="project" value="InterPro"/>
</dbReference>
<dbReference type="PANTHER" id="PTHR44591">
    <property type="entry name" value="STRESS RESPONSE REGULATOR PROTEIN 1"/>
    <property type="match status" value="1"/>
</dbReference>
<dbReference type="SMART" id="SM00448">
    <property type="entry name" value="REC"/>
    <property type="match status" value="1"/>
</dbReference>
<gene>
    <name evidence="4" type="ORF">A2989_01950</name>
</gene>
<organism evidence="4 5">
    <name type="scientific">Candidatus Amesbacteria bacterium RIFCSPLOWO2_01_FULL_48_25</name>
    <dbReference type="NCBI Taxonomy" id="1797259"/>
    <lineage>
        <taxon>Bacteria</taxon>
        <taxon>Candidatus Amesiibacteriota</taxon>
    </lineage>
</organism>
<dbReference type="Gene3D" id="3.40.50.2300">
    <property type="match status" value="1"/>
</dbReference>
<evidence type="ECO:0000256" key="2">
    <source>
        <dbReference type="PROSITE-ProRule" id="PRU00169"/>
    </source>
</evidence>
<name>A0A1F4ZCZ8_9BACT</name>
<evidence type="ECO:0000313" key="4">
    <source>
        <dbReference type="EMBL" id="OGD04220.1"/>
    </source>
</evidence>
<sequence>MIASRMTPKKILLVDDDRDLVDLWKRFLVEAGYEVDIAYDGREGLGLALKGGYALVVLDAMMPRMDGLGVLEQMNSADPRPNNGPVVMISNLDRDSLSAKAVKLGALGCITKSNTNPAAFVSEVKKFLTQVG</sequence>
<feature type="modified residue" description="4-aspartylphosphate" evidence="2">
    <location>
        <position position="59"/>
    </location>
</feature>
<evidence type="ECO:0000313" key="5">
    <source>
        <dbReference type="Proteomes" id="UP000177080"/>
    </source>
</evidence>
<reference evidence="4 5" key="1">
    <citation type="journal article" date="2016" name="Nat. Commun.">
        <title>Thousands of microbial genomes shed light on interconnected biogeochemical processes in an aquifer system.</title>
        <authorList>
            <person name="Anantharaman K."/>
            <person name="Brown C.T."/>
            <person name="Hug L.A."/>
            <person name="Sharon I."/>
            <person name="Castelle C.J."/>
            <person name="Probst A.J."/>
            <person name="Thomas B.C."/>
            <person name="Singh A."/>
            <person name="Wilkins M.J."/>
            <person name="Karaoz U."/>
            <person name="Brodie E.L."/>
            <person name="Williams K.H."/>
            <person name="Hubbard S.S."/>
            <person name="Banfield J.F."/>
        </authorList>
    </citation>
    <scope>NUCLEOTIDE SEQUENCE [LARGE SCALE GENOMIC DNA]</scope>
</reference>
<evidence type="ECO:0000259" key="3">
    <source>
        <dbReference type="PROSITE" id="PS50110"/>
    </source>
</evidence>
<dbReference type="PROSITE" id="PS50110">
    <property type="entry name" value="RESPONSE_REGULATORY"/>
    <property type="match status" value="1"/>
</dbReference>
<dbReference type="Pfam" id="PF00072">
    <property type="entry name" value="Response_reg"/>
    <property type="match status" value="1"/>
</dbReference>
<feature type="domain" description="Response regulatory" evidence="3">
    <location>
        <begin position="10"/>
        <end position="127"/>
    </location>
</feature>
<dbReference type="Proteomes" id="UP000177080">
    <property type="component" value="Unassembled WGS sequence"/>
</dbReference>
<dbReference type="CDD" id="cd00156">
    <property type="entry name" value="REC"/>
    <property type="match status" value="1"/>
</dbReference>
<dbReference type="STRING" id="1797259.A2989_01950"/>
<comment type="caution">
    <text evidence="4">The sequence shown here is derived from an EMBL/GenBank/DDBJ whole genome shotgun (WGS) entry which is preliminary data.</text>
</comment>
<proteinExistence type="predicted"/>
<dbReference type="SUPFAM" id="SSF52172">
    <property type="entry name" value="CheY-like"/>
    <property type="match status" value="1"/>
</dbReference>
<dbReference type="PANTHER" id="PTHR44591:SF3">
    <property type="entry name" value="RESPONSE REGULATORY DOMAIN-CONTAINING PROTEIN"/>
    <property type="match status" value="1"/>
</dbReference>
<dbReference type="EMBL" id="MEXN01000002">
    <property type="protein sequence ID" value="OGD04220.1"/>
    <property type="molecule type" value="Genomic_DNA"/>
</dbReference>
<protein>
    <recommendedName>
        <fullName evidence="3">Response regulatory domain-containing protein</fullName>
    </recommendedName>
</protein>